<name>A0A9J5X551_SOLCO</name>
<accession>A0A9J5X551</accession>
<gene>
    <name evidence="2" type="ORF">H5410_052985</name>
</gene>
<proteinExistence type="predicted"/>
<dbReference type="Proteomes" id="UP000824120">
    <property type="component" value="Chromosome 10"/>
</dbReference>
<evidence type="ECO:0000256" key="1">
    <source>
        <dbReference type="SAM" id="MobiDB-lite"/>
    </source>
</evidence>
<keyword evidence="3" id="KW-1185">Reference proteome</keyword>
<dbReference type="AlphaFoldDB" id="A0A9J5X551"/>
<protein>
    <submittedName>
        <fullName evidence="2">Uncharacterized protein</fullName>
    </submittedName>
</protein>
<sequence length="198" mass="22058">MEPVGPDGLKLPIFKVKRVLEQTLAMERVGLTVKTAQLQGQTSPRADLSYGACCPCRLKQTIFKVKRSLEQILAIDPVGTNGQNGLFSRSNEPRSSSPSFLVIQNSEVIFAEIFHRRSLRPVLWSQFALTAKTAHFHGQTIPGVDLRYELVGPDSKNVPFSSSNDPRCRTSIKTLNMEPVCSNGQNDPYSRSNKPWSR</sequence>
<organism evidence="2 3">
    <name type="scientific">Solanum commersonii</name>
    <name type="common">Commerson's wild potato</name>
    <name type="synonym">Commerson's nightshade</name>
    <dbReference type="NCBI Taxonomy" id="4109"/>
    <lineage>
        <taxon>Eukaryota</taxon>
        <taxon>Viridiplantae</taxon>
        <taxon>Streptophyta</taxon>
        <taxon>Embryophyta</taxon>
        <taxon>Tracheophyta</taxon>
        <taxon>Spermatophyta</taxon>
        <taxon>Magnoliopsida</taxon>
        <taxon>eudicotyledons</taxon>
        <taxon>Gunneridae</taxon>
        <taxon>Pentapetalae</taxon>
        <taxon>asterids</taxon>
        <taxon>lamiids</taxon>
        <taxon>Solanales</taxon>
        <taxon>Solanaceae</taxon>
        <taxon>Solanoideae</taxon>
        <taxon>Solaneae</taxon>
        <taxon>Solanum</taxon>
    </lineage>
</organism>
<evidence type="ECO:0000313" key="3">
    <source>
        <dbReference type="Proteomes" id="UP000824120"/>
    </source>
</evidence>
<reference evidence="2 3" key="1">
    <citation type="submission" date="2020-09" db="EMBL/GenBank/DDBJ databases">
        <title>De no assembly of potato wild relative species, Solanum commersonii.</title>
        <authorList>
            <person name="Cho K."/>
        </authorList>
    </citation>
    <scope>NUCLEOTIDE SEQUENCE [LARGE SCALE GENOMIC DNA]</scope>
    <source>
        <strain evidence="2">LZ3.2</strain>
        <tissue evidence="2">Leaf</tissue>
    </source>
</reference>
<feature type="compositionally biased region" description="Polar residues" evidence="1">
    <location>
        <begin position="182"/>
        <end position="198"/>
    </location>
</feature>
<evidence type="ECO:0000313" key="2">
    <source>
        <dbReference type="EMBL" id="KAG5582358.1"/>
    </source>
</evidence>
<dbReference type="EMBL" id="JACXVP010000010">
    <property type="protein sequence ID" value="KAG5582358.1"/>
    <property type="molecule type" value="Genomic_DNA"/>
</dbReference>
<comment type="caution">
    <text evidence="2">The sequence shown here is derived from an EMBL/GenBank/DDBJ whole genome shotgun (WGS) entry which is preliminary data.</text>
</comment>
<feature type="region of interest" description="Disordered" evidence="1">
    <location>
        <begin position="179"/>
        <end position="198"/>
    </location>
</feature>